<dbReference type="Proteomes" id="UP000662747">
    <property type="component" value="Chromosome"/>
</dbReference>
<keyword evidence="1" id="KW-0472">Membrane</keyword>
<protein>
    <submittedName>
        <fullName evidence="2">Uncharacterized protein</fullName>
    </submittedName>
</protein>
<accession>A0ABX7P0T0</accession>
<dbReference type="RefSeq" id="WP_206724880.1">
    <property type="nucleotide sequence ID" value="NZ_CP071090.1"/>
</dbReference>
<organism evidence="2 3">
    <name type="scientific">Pyxidicoccus parkwayensis</name>
    <dbReference type="NCBI Taxonomy" id="2813578"/>
    <lineage>
        <taxon>Bacteria</taxon>
        <taxon>Pseudomonadati</taxon>
        <taxon>Myxococcota</taxon>
        <taxon>Myxococcia</taxon>
        <taxon>Myxococcales</taxon>
        <taxon>Cystobacterineae</taxon>
        <taxon>Myxococcaceae</taxon>
        <taxon>Pyxidicoccus</taxon>
    </lineage>
</organism>
<reference evidence="2 3" key="1">
    <citation type="submission" date="2021-02" db="EMBL/GenBank/DDBJ databases">
        <title>De Novo genome assembly of isolated myxobacteria.</title>
        <authorList>
            <person name="Stevens D.C."/>
        </authorList>
    </citation>
    <scope>NUCLEOTIDE SEQUENCE [LARGE SCALE GENOMIC DNA]</scope>
    <source>
        <strain evidence="3">SCPEA02</strain>
    </source>
</reference>
<feature type="transmembrane region" description="Helical" evidence="1">
    <location>
        <begin position="7"/>
        <end position="29"/>
    </location>
</feature>
<sequence>MNLIEPIILGGALVGGVVGATLGFPAGLLPGLGGLLAGVVLGGLLGPPVFILGGLVGVTLFRGPRHTWALLREMFGSRPGPGD</sequence>
<gene>
    <name evidence="2" type="ORF">JY651_50945</name>
</gene>
<evidence type="ECO:0000256" key="1">
    <source>
        <dbReference type="SAM" id="Phobius"/>
    </source>
</evidence>
<keyword evidence="1" id="KW-1133">Transmembrane helix</keyword>
<name>A0ABX7P0T0_9BACT</name>
<keyword evidence="3" id="KW-1185">Reference proteome</keyword>
<dbReference type="EMBL" id="CP071090">
    <property type="protein sequence ID" value="QSQ23305.1"/>
    <property type="molecule type" value="Genomic_DNA"/>
</dbReference>
<evidence type="ECO:0000313" key="2">
    <source>
        <dbReference type="EMBL" id="QSQ23305.1"/>
    </source>
</evidence>
<proteinExistence type="predicted"/>
<evidence type="ECO:0000313" key="3">
    <source>
        <dbReference type="Proteomes" id="UP000662747"/>
    </source>
</evidence>
<keyword evidence="1" id="KW-0812">Transmembrane</keyword>
<feature type="transmembrane region" description="Helical" evidence="1">
    <location>
        <begin position="35"/>
        <end position="61"/>
    </location>
</feature>